<dbReference type="PATRIC" id="fig|1666911.3.peg.3583"/>
<dbReference type="STRING" id="1666911.HLUCCA11_03645"/>
<evidence type="ECO:0000259" key="1">
    <source>
        <dbReference type="SMART" id="SM00382"/>
    </source>
</evidence>
<dbReference type="PANTHER" id="PTHR42935:SF1">
    <property type="entry name" value="SLR0930 PROTEIN"/>
    <property type="match status" value="1"/>
</dbReference>
<gene>
    <name evidence="2" type="ORF">HLUCCA11_03645</name>
</gene>
<comment type="caution">
    <text evidence="2">The sequence shown here is derived from an EMBL/GenBank/DDBJ whole genome shotgun (WGS) entry which is preliminary data.</text>
</comment>
<dbReference type="SMART" id="SM00382">
    <property type="entry name" value="AAA"/>
    <property type="match status" value="1"/>
</dbReference>
<accession>A0A0P7ZPJ5</accession>
<reference evidence="2 3" key="1">
    <citation type="submission" date="2015-09" db="EMBL/GenBank/DDBJ databases">
        <title>Identification and resolution of microdiversity through metagenomic sequencing of parallel consortia.</title>
        <authorList>
            <person name="Nelson W.C."/>
            <person name="Romine M.F."/>
            <person name="Lindemann S.R."/>
        </authorList>
    </citation>
    <scope>NUCLEOTIDE SEQUENCE [LARGE SCALE GENOMIC DNA]</scope>
    <source>
        <strain evidence="2">Ana</strain>
    </source>
</reference>
<proteinExistence type="predicted"/>
<dbReference type="PANTHER" id="PTHR42935">
    <property type="entry name" value="SLR0930 PROTEIN"/>
    <property type="match status" value="1"/>
</dbReference>
<dbReference type="InterPro" id="IPR003593">
    <property type="entry name" value="AAA+_ATPase"/>
</dbReference>
<evidence type="ECO:0000313" key="3">
    <source>
        <dbReference type="Proteomes" id="UP000050465"/>
    </source>
</evidence>
<dbReference type="Gene3D" id="3.40.50.300">
    <property type="entry name" value="P-loop containing nucleotide triphosphate hydrolases"/>
    <property type="match status" value="1"/>
</dbReference>
<feature type="domain" description="AAA+ ATPase" evidence="1">
    <location>
        <begin position="244"/>
        <end position="361"/>
    </location>
</feature>
<dbReference type="EMBL" id="LJZR01000003">
    <property type="protein sequence ID" value="KPQ37024.1"/>
    <property type="molecule type" value="Genomic_DNA"/>
</dbReference>
<dbReference type="InterPro" id="IPR008533">
    <property type="entry name" value="DUF815"/>
</dbReference>
<dbReference type="Proteomes" id="UP000050465">
    <property type="component" value="Unassembled WGS sequence"/>
</dbReference>
<evidence type="ECO:0000313" key="2">
    <source>
        <dbReference type="EMBL" id="KPQ37024.1"/>
    </source>
</evidence>
<protein>
    <submittedName>
        <fullName evidence="2">Putative ATPase (AAA+ superfamily)</fullName>
    </submittedName>
</protein>
<organism evidence="2 3">
    <name type="scientific">Phormidesmis priestleyi Ana</name>
    <dbReference type="NCBI Taxonomy" id="1666911"/>
    <lineage>
        <taxon>Bacteria</taxon>
        <taxon>Bacillati</taxon>
        <taxon>Cyanobacteriota</taxon>
        <taxon>Cyanophyceae</taxon>
        <taxon>Leptolyngbyales</taxon>
        <taxon>Leptolyngbyaceae</taxon>
        <taxon>Phormidesmis</taxon>
    </lineage>
</organism>
<name>A0A0P7ZPJ5_9CYAN</name>
<dbReference type="SUPFAM" id="SSF52540">
    <property type="entry name" value="P-loop containing nucleoside triphosphate hydrolases"/>
    <property type="match status" value="1"/>
</dbReference>
<dbReference type="CDD" id="cd00009">
    <property type="entry name" value="AAA"/>
    <property type="match status" value="1"/>
</dbReference>
<dbReference type="Pfam" id="PF05673">
    <property type="entry name" value="DUF815"/>
    <property type="match status" value="1"/>
</dbReference>
<sequence>MGLDEGAILEQRRGVMLEQRRGAIAQIETYAQQSASLLLYQSVLTNDIGQAFIALLNALMEGDSIRCAIAYGRWFSALASCGYSWQHHLIKQMLISDNAFSQRVQSIPPQQLTAQLPPSLSAAAQHDLAILKSLYQLPTEQLGQWMQQVCGKDAPPAMQLKDESDLPFTFVTTADWATGLSELADYYAHYGVGIFGQYPAFRWQAGRLVGIAHPDPIRLHELAAYDHPKQQLIENTEALLRGYRAQNVLLYGSRGAGKSSLVKALLNEFGPLGLRLIEVPKADLYNLPQIVEPLSRVPQKFIIFVDDLSFEEDDEAFKALKVVLEGGVTARPQNVVVYATSNRRHLIREFFDDRPKPKDAEEIQAWDTVQEKLSFSDRFGLTLTFTPADQPTYLAIVRELADQAKLTIDVEHLEWRARQWATRHNGRSGRTARQFVDFLMAEQHGSAD</sequence>
<dbReference type="AlphaFoldDB" id="A0A0P7ZPJ5"/>
<dbReference type="InterPro" id="IPR027417">
    <property type="entry name" value="P-loop_NTPase"/>
</dbReference>